<dbReference type="Gene3D" id="3.90.1150.10">
    <property type="entry name" value="Aspartate Aminotransferase, domain 1"/>
    <property type="match status" value="1"/>
</dbReference>
<dbReference type="Gene3D" id="3.40.640.10">
    <property type="entry name" value="Type I PLP-dependent aspartate aminotransferase-like (Major domain)"/>
    <property type="match status" value="1"/>
</dbReference>
<dbReference type="AlphaFoldDB" id="A0A1F7YXY9"/>
<accession>A0A1F7YXY9</accession>
<comment type="similarity">
    <text evidence="3">Belongs to the SHMT family.</text>
</comment>
<evidence type="ECO:0000256" key="2">
    <source>
        <dbReference type="ARBA" id="ARBA00022898"/>
    </source>
</evidence>
<dbReference type="InterPro" id="IPR039429">
    <property type="entry name" value="SHMT-like_dom"/>
</dbReference>
<organism evidence="6 7">
    <name type="scientific">Candidatus Woesebacteria bacterium RIFCSPHIGHO2_01_FULL_44_21</name>
    <dbReference type="NCBI Taxonomy" id="1802503"/>
    <lineage>
        <taxon>Bacteria</taxon>
        <taxon>Candidatus Woeseibacteriota</taxon>
    </lineage>
</organism>
<comment type="pathway">
    <text evidence="3">One-carbon metabolism; tetrahydrofolate interconversion.</text>
</comment>
<feature type="domain" description="Serine hydroxymethyltransferase-like" evidence="5">
    <location>
        <begin position="3"/>
        <end position="382"/>
    </location>
</feature>
<comment type="subunit">
    <text evidence="3">Homodimer.</text>
</comment>
<dbReference type="PANTHER" id="PTHR11680">
    <property type="entry name" value="SERINE HYDROXYMETHYLTRANSFERASE"/>
    <property type="match status" value="1"/>
</dbReference>
<comment type="catalytic activity">
    <reaction evidence="3">
        <text>(6R)-5,10-methylene-5,6,7,8-tetrahydrofolate + glycine + H2O = (6S)-5,6,7,8-tetrahydrofolate + L-serine</text>
        <dbReference type="Rhea" id="RHEA:15481"/>
        <dbReference type="ChEBI" id="CHEBI:15377"/>
        <dbReference type="ChEBI" id="CHEBI:15636"/>
        <dbReference type="ChEBI" id="CHEBI:33384"/>
        <dbReference type="ChEBI" id="CHEBI:57305"/>
        <dbReference type="ChEBI" id="CHEBI:57453"/>
        <dbReference type="EC" id="2.1.2.1"/>
    </reaction>
</comment>
<dbReference type="PANTHER" id="PTHR11680:SF35">
    <property type="entry name" value="SERINE HYDROXYMETHYLTRANSFERASE 1"/>
    <property type="match status" value="1"/>
</dbReference>
<dbReference type="InterPro" id="IPR015424">
    <property type="entry name" value="PyrdxlP-dep_Trfase"/>
</dbReference>
<dbReference type="GO" id="GO:0030170">
    <property type="term" value="F:pyridoxal phosphate binding"/>
    <property type="evidence" value="ECO:0007669"/>
    <property type="project" value="UniProtKB-UniRule"/>
</dbReference>
<dbReference type="GO" id="GO:0019264">
    <property type="term" value="P:glycine biosynthetic process from serine"/>
    <property type="evidence" value="ECO:0007669"/>
    <property type="project" value="UniProtKB-UniRule"/>
</dbReference>
<dbReference type="NCBIfam" id="NF000586">
    <property type="entry name" value="PRK00011.1"/>
    <property type="match status" value="1"/>
</dbReference>
<evidence type="ECO:0000313" key="6">
    <source>
        <dbReference type="EMBL" id="OGM31598.1"/>
    </source>
</evidence>
<dbReference type="InterPro" id="IPR049943">
    <property type="entry name" value="Ser_HO-MeTrfase-like"/>
</dbReference>
<keyword evidence="3" id="KW-0028">Amino-acid biosynthesis</keyword>
<keyword evidence="3" id="KW-0808">Transferase</keyword>
<dbReference type="GO" id="GO:0004372">
    <property type="term" value="F:glycine hydroxymethyltransferase activity"/>
    <property type="evidence" value="ECO:0007669"/>
    <property type="project" value="UniProtKB-UniRule"/>
</dbReference>
<evidence type="ECO:0000256" key="4">
    <source>
        <dbReference type="PIRSR" id="PIRSR000412-50"/>
    </source>
</evidence>
<feature type="modified residue" description="N6-(pyridoxal phosphate)lysine" evidence="3 4">
    <location>
        <position position="228"/>
    </location>
</feature>
<comment type="cofactor">
    <cofactor evidence="1 3 4">
        <name>pyridoxal 5'-phosphate</name>
        <dbReference type="ChEBI" id="CHEBI:597326"/>
    </cofactor>
</comment>
<comment type="pathway">
    <text evidence="3">Amino-acid biosynthesis; glycine biosynthesis; glycine from L-serine: step 1/1.</text>
</comment>
<keyword evidence="2 3" id="KW-0663">Pyridoxal phosphate</keyword>
<dbReference type="UniPathway" id="UPA00193"/>
<comment type="subcellular location">
    <subcellularLocation>
        <location evidence="3">Cytoplasm</location>
    </subcellularLocation>
</comment>
<dbReference type="HAMAP" id="MF_00051">
    <property type="entry name" value="SHMT"/>
    <property type="match status" value="1"/>
</dbReference>
<gene>
    <name evidence="3" type="primary">glyA</name>
    <name evidence="6" type="ORF">A2803_00350</name>
</gene>
<dbReference type="CDD" id="cd00378">
    <property type="entry name" value="SHMT"/>
    <property type="match status" value="1"/>
</dbReference>
<dbReference type="InterPro" id="IPR015422">
    <property type="entry name" value="PyrdxlP-dep_Trfase_small"/>
</dbReference>
<protein>
    <recommendedName>
        <fullName evidence="3">Serine hydroxymethyltransferase</fullName>
        <shortName evidence="3">SHMT</shortName>
        <shortName evidence="3">Serine methylase</shortName>
        <ecNumber evidence="3">2.1.2.1</ecNumber>
    </recommendedName>
</protein>
<dbReference type="Pfam" id="PF00464">
    <property type="entry name" value="SHMT"/>
    <property type="match status" value="1"/>
</dbReference>
<dbReference type="InterPro" id="IPR015421">
    <property type="entry name" value="PyrdxlP-dep_Trfase_major"/>
</dbReference>
<dbReference type="GO" id="GO:0005737">
    <property type="term" value="C:cytoplasm"/>
    <property type="evidence" value="ECO:0007669"/>
    <property type="project" value="UniProtKB-SubCell"/>
</dbReference>
<sequence>MDKILQIIKQEKKRQEETLMMIPSENYSYPEVRTAVGSVLMHKYSEGYPKKRYYQGNEFIDEIEQLCRSRALELFKLDSEKWSVNVQALSGTPANLAIMNALLEPGDKILSMFLYDGGHLSHGWSFKGKNITLSSKIWNINFYYVDPATGRFGYARIDELARKVRPKLVVSGGTAYAPEIDHRRLYAIAKKVGAYYLADVSHEAGLIAGGANRRPFEYADVVMMTTHKTLRGPRGALIFSRKEIADKIDSSVFPGVQGGPHNHTIAGIAVALEKAKSQEFKNYAHQTVANAKALATELKWKGFRIVSGSTEKHLVLVDLQSKKVSGWFVGWALEAAGIITNRSTVPADSATPYYPSGLRLGTPALTTRGMKEEQMKTIAGWIAKVVEHIGARTIPEDPEKRLKELKAFKEEVFKDKFLLGINKEVKALCNKFPIDLG</sequence>
<dbReference type="InterPro" id="IPR001085">
    <property type="entry name" value="Ser_HO-MeTrfase"/>
</dbReference>
<evidence type="ECO:0000256" key="1">
    <source>
        <dbReference type="ARBA" id="ARBA00001933"/>
    </source>
</evidence>
<evidence type="ECO:0000313" key="7">
    <source>
        <dbReference type="Proteomes" id="UP000178870"/>
    </source>
</evidence>
<dbReference type="Proteomes" id="UP000178870">
    <property type="component" value="Unassembled WGS sequence"/>
</dbReference>
<dbReference type="GO" id="GO:0035999">
    <property type="term" value="P:tetrahydrofolate interconversion"/>
    <property type="evidence" value="ECO:0007669"/>
    <property type="project" value="UniProtKB-UniRule"/>
</dbReference>
<evidence type="ECO:0000259" key="5">
    <source>
        <dbReference type="Pfam" id="PF00464"/>
    </source>
</evidence>
<proteinExistence type="inferred from homology"/>
<comment type="caution">
    <text evidence="3">Lacks conserved residue(s) required for the propagation of feature annotation.</text>
</comment>
<feature type="site" description="Plays an important role in substrate specificity" evidence="3">
    <location>
        <position position="227"/>
    </location>
</feature>
<evidence type="ECO:0000256" key="3">
    <source>
        <dbReference type="HAMAP-Rule" id="MF_00051"/>
    </source>
</evidence>
<feature type="binding site" evidence="3">
    <location>
        <begin position="118"/>
        <end position="120"/>
    </location>
    <ligand>
        <name>(6S)-5,6,7,8-tetrahydrofolate</name>
        <dbReference type="ChEBI" id="CHEBI:57453"/>
    </ligand>
</feature>
<dbReference type="EMBL" id="MGGP01000023">
    <property type="protein sequence ID" value="OGM31598.1"/>
    <property type="molecule type" value="Genomic_DNA"/>
</dbReference>
<dbReference type="EC" id="2.1.2.1" evidence="3"/>
<reference evidence="6 7" key="1">
    <citation type="journal article" date="2016" name="Nat. Commun.">
        <title>Thousands of microbial genomes shed light on interconnected biogeochemical processes in an aquifer system.</title>
        <authorList>
            <person name="Anantharaman K."/>
            <person name="Brown C.T."/>
            <person name="Hug L.A."/>
            <person name="Sharon I."/>
            <person name="Castelle C.J."/>
            <person name="Probst A.J."/>
            <person name="Thomas B.C."/>
            <person name="Singh A."/>
            <person name="Wilkins M.J."/>
            <person name="Karaoz U."/>
            <person name="Brodie E.L."/>
            <person name="Williams K.H."/>
            <person name="Hubbard S.S."/>
            <person name="Banfield J.F."/>
        </authorList>
    </citation>
    <scope>NUCLEOTIDE SEQUENCE [LARGE SCALE GENOMIC DNA]</scope>
</reference>
<keyword evidence="3" id="KW-0963">Cytoplasm</keyword>
<name>A0A1F7YXY9_9BACT</name>
<comment type="function">
    <text evidence="3">Catalyzes the reversible interconversion of serine and glycine with tetrahydrofolate (THF) serving as the one-carbon carrier. This reaction serves as the major source of one-carbon groups required for the biosynthesis of purines, thymidylate, methionine, and other important biomolecules. Also exhibits THF-independent aldolase activity toward beta-hydroxyamino acids, producing glycine and aldehydes, via a retro-aldol mechanism.</text>
</comment>
<keyword evidence="3" id="KW-0554">One-carbon metabolism</keyword>
<dbReference type="PIRSF" id="PIRSF000412">
    <property type="entry name" value="SHMT"/>
    <property type="match status" value="1"/>
</dbReference>
<dbReference type="UniPathway" id="UPA00288">
    <property type="reaction ID" value="UER01023"/>
</dbReference>
<feature type="binding site" evidence="3">
    <location>
        <position position="114"/>
    </location>
    <ligand>
        <name>(6S)-5,6,7,8-tetrahydrofolate</name>
        <dbReference type="ChEBI" id="CHEBI:57453"/>
    </ligand>
</feature>
<dbReference type="SUPFAM" id="SSF53383">
    <property type="entry name" value="PLP-dependent transferases"/>
    <property type="match status" value="1"/>
</dbReference>
<comment type="caution">
    <text evidence="6">The sequence shown here is derived from an EMBL/GenBank/DDBJ whole genome shotgun (WGS) entry which is preliminary data.</text>
</comment>